<sequence length="69" mass="8226">MMKLFFNTLFFFFILFLSENSAYSLSNYQIKEICQKKTTRSTCIKKLKLRKLNLLQGNKIEIPVIPFNK</sequence>
<name>A8WIA7_PROMP</name>
<proteinExistence type="predicted"/>
<dbReference type="STRING" id="59919.PMM1888"/>
<dbReference type="KEGG" id="pmm:PMM1888"/>
<protein>
    <submittedName>
        <fullName evidence="1">Uncharacterized protein</fullName>
    </submittedName>
</protein>
<dbReference type="AlphaFoldDB" id="A8WIA7"/>
<evidence type="ECO:0000313" key="1">
    <source>
        <dbReference type="EMBL" id="CAP16392.1"/>
    </source>
</evidence>
<dbReference type="Proteomes" id="UP000001026">
    <property type="component" value="Chromosome"/>
</dbReference>
<dbReference type="EMBL" id="BX548174">
    <property type="protein sequence ID" value="CAP16392.1"/>
    <property type="molecule type" value="Genomic_DNA"/>
</dbReference>
<gene>
    <name evidence="1" type="ordered locus">PMM1888</name>
</gene>
<organism evidence="1 2">
    <name type="scientific">Prochlorococcus marinus subsp. pastoris (strain CCMP1986 / NIES-2087 / MED4)</name>
    <dbReference type="NCBI Taxonomy" id="59919"/>
    <lineage>
        <taxon>Bacteria</taxon>
        <taxon>Bacillati</taxon>
        <taxon>Cyanobacteriota</taxon>
        <taxon>Cyanophyceae</taxon>
        <taxon>Synechococcales</taxon>
        <taxon>Prochlorococcaceae</taxon>
        <taxon>Prochlorococcus</taxon>
    </lineage>
</organism>
<dbReference type="HOGENOM" id="CLU_203260_0_0_3"/>
<accession>A8WIA7</accession>
<reference evidence="1 2" key="1">
    <citation type="journal article" date="2003" name="Nature">
        <title>Genome divergence in two Prochlorococcus ecotypes reflects oceanic niche differentiation.</title>
        <authorList>
            <person name="Rocap G."/>
            <person name="Larimer F.W."/>
            <person name="Lamerdin J.E."/>
            <person name="Malfatti S."/>
            <person name="Chain P."/>
            <person name="Ahlgren N.A."/>
            <person name="Arellano A."/>
            <person name="Coleman M."/>
            <person name="Hauser L."/>
            <person name="Hess W.R."/>
            <person name="Johnson Z.I."/>
            <person name="Land M.L."/>
            <person name="Lindell D."/>
            <person name="Post A.F."/>
            <person name="Regala W."/>
            <person name="Shah M."/>
            <person name="Shaw S.L."/>
            <person name="Steglich C."/>
            <person name="Sullivan M.B."/>
            <person name="Ting C.S."/>
            <person name="Tolonen A."/>
            <person name="Webb E.A."/>
            <person name="Zinser E.R."/>
            <person name="Chisholm S.W."/>
        </authorList>
    </citation>
    <scope>NUCLEOTIDE SEQUENCE [LARGE SCALE GENOMIC DNA]</scope>
    <source>
        <strain evidence="2">CCMP1986 / NIES-2087 / MED4</strain>
    </source>
</reference>
<evidence type="ECO:0000313" key="2">
    <source>
        <dbReference type="Proteomes" id="UP000001026"/>
    </source>
</evidence>